<dbReference type="InterPro" id="IPR036179">
    <property type="entry name" value="Ig-like_dom_sf"/>
</dbReference>
<evidence type="ECO:0000313" key="4">
    <source>
        <dbReference type="Proteomes" id="UP001642540"/>
    </source>
</evidence>
<keyword evidence="1" id="KW-0732">Signal</keyword>
<evidence type="ECO:0000313" key="3">
    <source>
        <dbReference type="EMBL" id="CAL8127319.1"/>
    </source>
</evidence>
<dbReference type="SUPFAM" id="SSF48726">
    <property type="entry name" value="Immunoglobulin"/>
    <property type="match status" value="1"/>
</dbReference>
<dbReference type="Gene3D" id="2.60.40.10">
    <property type="entry name" value="Immunoglobulins"/>
    <property type="match status" value="1"/>
</dbReference>
<sequence>MKALSVFVVILCGNVLSLSLVSAKKKDDRPIVKAKEGDTITLTCDRGSVTAESLYAVKWYKDEKEFFRNYPKAENPVKVFPIEGFTLELPVPSPWQVMLQNVNASASGKYTCMVVDYPRYRTIYKSTLVEIASKNDTLHQSHPPDYPRNLRKGKGSATTSETSVFFITTFVLASFTAGRL</sequence>
<gene>
    <name evidence="3" type="ORF">ODALV1_LOCUS21782</name>
</gene>
<dbReference type="Pfam" id="PF07686">
    <property type="entry name" value="V-set"/>
    <property type="match status" value="1"/>
</dbReference>
<organism evidence="3 4">
    <name type="scientific">Orchesella dallaii</name>
    <dbReference type="NCBI Taxonomy" id="48710"/>
    <lineage>
        <taxon>Eukaryota</taxon>
        <taxon>Metazoa</taxon>
        <taxon>Ecdysozoa</taxon>
        <taxon>Arthropoda</taxon>
        <taxon>Hexapoda</taxon>
        <taxon>Collembola</taxon>
        <taxon>Entomobryomorpha</taxon>
        <taxon>Entomobryoidea</taxon>
        <taxon>Orchesellidae</taxon>
        <taxon>Orchesellinae</taxon>
        <taxon>Orchesella</taxon>
    </lineage>
</organism>
<feature type="signal peptide" evidence="1">
    <location>
        <begin position="1"/>
        <end position="23"/>
    </location>
</feature>
<dbReference type="InterPro" id="IPR013106">
    <property type="entry name" value="Ig_V-set"/>
</dbReference>
<protein>
    <recommendedName>
        <fullName evidence="2">Ig-like domain-containing protein</fullName>
    </recommendedName>
</protein>
<feature type="domain" description="Ig-like" evidence="2">
    <location>
        <begin position="34"/>
        <end position="124"/>
    </location>
</feature>
<evidence type="ECO:0000259" key="2">
    <source>
        <dbReference type="PROSITE" id="PS50835"/>
    </source>
</evidence>
<dbReference type="PANTHER" id="PTHR21261">
    <property type="entry name" value="BEAT PROTEIN"/>
    <property type="match status" value="1"/>
</dbReference>
<accession>A0ABP1REP4</accession>
<name>A0ABP1REP4_9HEXA</name>
<dbReference type="InterPro" id="IPR007110">
    <property type="entry name" value="Ig-like_dom"/>
</dbReference>
<dbReference type="PROSITE" id="PS50835">
    <property type="entry name" value="IG_LIKE"/>
    <property type="match status" value="1"/>
</dbReference>
<dbReference type="Proteomes" id="UP001642540">
    <property type="component" value="Unassembled WGS sequence"/>
</dbReference>
<dbReference type="PANTHER" id="PTHR21261:SF15">
    <property type="entry name" value="BEATEN PATH IIIA, ISOFORM D-RELATED"/>
    <property type="match status" value="1"/>
</dbReference>
<evidence type="ECO:0000256" key="1">
    <source>
        <dbReference type="SAM" id="SignalP"/>
    </source>
</evidence>
<dbReference type="EMBL" id="CAXLJM020000072">
    <property type="protein sequence ID" value="CAL8127319.1"/>
    <property type="molecule type" value="Genomic_DNA"/>
</dbReference>
<comment type="caution">
    <text evidence="3">The sequence shown here is derived from an EMBL/GenBank/DDBJ whole genome shotgun (WGS) entry which is preliminary data.</text>
</comment>
<dbReference type="InterPro" id="IPR013783">
    <property type="entry name" value="Ig-like_fold"/>
</dbReference>
<dbReference type="SMART" id="SM00409">
    <property type="entry name" value="IG"/>
    <property type="match status" value="1"/>
</dbReference>
<dbReference type="InterPro" id="IPR003599">
    <property type="entry name" value="Ig_sub"/>
</dbReference>
<feature type="chain" id="PRO_5045790858" description="Ig-like domain-containing protein" evidence="1">
    <location>
        <begin position="24"/>
        <end position="180"/>
    </location>
</feature>
<proteinExistence type="predicted"/>
<keyword evidence="4" id="KW-1185">Reference proteome</keyword>
<reference evidence="3 4" key="1">
    <citation type="submission" date="2024-08" db="EMBL/GenBank/DDBJ databases">
        <authorList>
            <person name="Cucini C."/>
            <person name="Frati F."/>
        </authorList>
    </citation>
    <scope>NUCLEOTIDE SEQUENCE [LARGE SCALE GENOMIC DNA]</scope>
</reference>